<evidence type="ECO:0000313" key="4">
    <source>
        <dbReference type="Proteomes" id="UP000308953"/>
    </source>
</evidence>
<dbReference type="InterPro" id="IPR016181">
    <property type="entry name" value="Acyl_CoA_acyltransferase"/>
</dbReference>
<dbReference type="GO" id="GO:0016747">
    <property type="term" value="F:acyltransferase activity, transferring groups other than amino-acyl groups"/>
    <property type="evidence" value="ECO:0007669"/>
    <property type="project" value="InterPro"/>
</dbReference>
<dbReference type="Proteomes" id="UP000308953">
    <property type="component" value="Unassembled WGS sequence"/>
</dbReference>
<proteinExistence type="predicted"/>
<protein>
    <recommendedName>
        <fullName evidence="2">N-acetyltransferase domain-containing protein</fullName>
    </recommendedName>
</protein>
<organism evidence="3 4">
    <name type="scientific">Aureobasidium pullulans</name>
    <name type="common">Black yeast</name>
    <name type="synonym">Pullularia pullulans</name>
    <dbReference type="NCBI Taxonomy" id="5580"/>
    <lineage>
        <taxon>Eukaryota</taxon>
        <taxon>Fungi</taxon>
        <taxon>Dikarya</taxon>
        <taxon>Ascomycota</taxon>
        <taxon>Pezizomycotina</taxon>
        <taxon>Dothideomycetes</taxon>
        <taxon>Dothideomycetidae</taxon>
        <taxon>Dothideales</taxon>
        <taxon>Saccotheciaceae</taxon>
        <taxon>Aureobasidium</taxon>
    </lineage>
</organism>
<feature type="compositionally biased region" description="Polar residues" evidence="1">
    <location>
        <begin position="19"/>
        <end position="31"/>
    </location>
</feature>
<sequence length="299" mass="32932">MAGVMTGGIEMPRPEPNGGVSNKQVQSTGSLRESKQSAFFHLQHDAGNNFRAFSSSTAAETAMTTNAPSGPATMPHRQLPSSASLIPIDLKIAEERQILYDQRIVCGWNKDKIPKWAAAIEDGTRSFFWICLAPDAEKDIPTFKRDGTTYMPVGHVSLDKVDINEPDAVPDTTLADPAKGVLTITSLFVLPAFHRSGLGAFAMDECERLARVPPFGSESIVAVTVNTLSPRYCVGGVEGPDGLGQWEREGADRPVPQNNMLWYEKKGYKRYKEAPRYTSVGKQGETLWWHACFMRKELL</sequence>
<evidence type="ECO:0000313" key="3">
    <source>
        <dbReference type="EMBL" id="THX36031.1"/>
    </source>
</evidence>
<dbReference type="EMBL" id="QZAV01000188">
    <property type="protein sequence ID" value="THX36031.1"/>
    <property type="molecule type" value="Genomic_DNA"/>
</dbReference>
<dbReference type="SUPFAM" id="SSF55729">
    <property type="entry name" value="Acyl-CoA N-acyltransferases (Nat)"/>
    <property type="match status" value="1"/>
</dbReference>
<dbReference type="AlphaFoldDB" id="A0A4S9EN11"/>
<accession>A0A4S9EN11</accession>
<dbReference type="Gene3D" id="3.40.630.30">
    <property type="match status" value="1"/>
</dbReference>
<comment type="caution">
    <text evidence="3">The sequence shown here is derived from an EMBL/GenBank/DDBJ whole genome shotgun (WGS) entry which is preliminary data.</text>
</comment>
<dbReference type="InterPro" id="IPR000182">
    <property type="entry name" value="GNAT_dom"/>
</dbReference>
<name>A0A4S9EN11_AURPU</name>
<feature type="domain" description="N-acetyltransferase" evidence="2">
    <location>
        <begin position="127"/>
        <end position="213"/>
    </location>
</feature>
<dbReference type="CDD" id="cd04301">
    <property type="entry name" value="NAT_SF"/>
    <property type="match status" value="1"/>
</dbReference>
<reference evidence="3 4" key="1">
    <citation type="submission" date="2018-10" db="EMBL/GenBank/DDBJ databases">
        <title>Fifty Aureobasidium pullulans genomes reveal a recombining polyextremotolerant generalist.</title>
        <authorList>
            <person name="Gostincar C."/>
            <person name="Turk M."/>
            <person name="Zajc J."/>
            <person name="Gunde-Cimerman N."/>
        </authorList>
    </citation>
    <scope>NUCLEOTIDE SEQUENCE [LARGE SCALE GENOMIC DNA]</scope>
    <source>
        <strain evidence="3 4">EXF-9785</strain>
    </source>
</reference>
<feature type="region of interest" description="Disordered" evidence="1">
    <location>
        <begin position="1"/>
        <end position="32"/>
    </location>
</feature>
<gene>
    <name evidence="3" type="ORF">D6D10_07022</name>
</gene>
<dbReference type="Pfam" id="PF00583">
    <property type="entry name" value="Acetyltransf_1"/>
    <property type="match status" value="1"/>
</dbReference>
<evidence type="ECO:0000259" key="2">
    <source>
        <dbReference type="Pfam" id="PF00583"/>
    </source>
</evidence>
<evidence type="ECO:0000256" key="1">
    <source>
        <dbReference type="SAM" id="MobiDB-lite"/>
    </source>
</evidence>